<keyword evidence="1" id="KW-0472">Membrane</keyword>
<evidence type="ECO:0000313" key="2">
    <source>
        <dbReference type="EMBL" id="KFI86077.1"/>
    </source>
</evidence>
<dbReference type="Proteomes" id="UP000029078">
    <property type="component" value="Unassembled WGS sequence"/>
</dbReference>
<evidence type="ECO:0000256" key="1">
    <source>
        <dbReference type="SAM" id="Phobius"/>
    </source>
</evidence>
<name>A0A087CS27_BIFRU</name>
<keyword evidence="3" id="KW-1185">Reference proteome</keyword>
<keyword evidence="1" id="KW-0812">Transmembrane</keyword>
<gene>
    <name evidence="2" type="ORF">BRUM_1517</name>
</gene>
<reference evidence="2 3" key="1">
    <citation type="submission" date="2014-03" db="EMBL/GenBank/DDBJ databases">
        <title>Genomics of Bifidobacteria.</title>
        <authorList>
            <person name="Ventura M."/>
            <person name="Milani C."/>
            <person name="Lugli G.A."/>
        </authorList>
    </citation>
    <scope>NUCLEOTIDE SEQUENCE [LARGE SCALE GENOMIC DNA]</scope>
    <source>
        <strain evidence="2 3">LMG 21811</strain>
    </source>
</reference>
<organism evidence="2 3">
    <name type="scientific">Bifidobacterium ruminantium</name>
    <dbReference type="NCBI Taxonomy" id="78346"/>
    <lineage>
        <taxon>Bacteria</taxon>
        <taxon>Bacillati</taxon>
        <taxon>Actinomycetota</taxon>
        <taxon>Actinomycetes</taxon>
        <taxon>Bifidobacteriales</taxon>
        <taxon>Bifidobacteriaceae</taxon>
        <taxon>Bifidobacterium</taxon>
    </lineage>
</organism>
<sequence length="117" mass="13601">MGKWLTTYVCLAAYLGLTADGIRRILKNEELLLHLVRCNAQEAGADWRKECAEYRARLRHPAGRGFVDVRMCFVKRWCAVLPWVAVRVTGQLFTGLPSAGFVWFWLFCYCMRAWVRL</sequence>
<keyword evidence="1" id="KW-1133">Transmembrane helix</keyword>
<dbReference type="AlphaFoldDB" id="A0A087CS27"/>
<dbReference type="EMBL" id="JGZL01000015">
    <property type="protein sequence ID" value="KFI86077.1"/>
    <property type="molecule type" value="Genomic_DNA"/>
</dbReference>
<feature type="transmembrane region" description="Helical" evidence="1">
    <location>
        <begin position="92"/>
        <end position="115"/>
    </location>
</feature>
<comment type="caution">
    <text evidence="2">The sequence shown here is derived from an EMBL/GenBank/DDBJ whole genome shotgun (WGS) entry which is preliminary data.</text>
</comment>
<protein>
    <submittedName>
        <fullName evidence="2">Putative Fe2+ transport protein</fullName>
    </submittedName>
</protein>
<accession>A0A087CS27</accession>
<proteinExistence type="predicted"/>
<evidence type="ECO:0000313" key="3">
    <source>
        <dbReference type="Proteomes" id="UP000029078"/>
    </source>
</evidence>